<dbReference type="GO" id="GO:0005524">
    <property type="term" value="F:ATP binding"/>
    <property type="evidence" value="ECO:0007669"/>
    <property type="project" value="UniProtKB-KW"/>
</dbReference>
<dbReference type="SUPFAM" id="SSF52540">
    <property type="entry name" value="P-loop containing nucleoside triphosphate hydrolases"/>
    <property type="match status" value="1"/>
</dbReference>
<organism evidence="11 12">
    <name type="scientific">Nocardioides exalbidus</name>
    <dbReference type="NCBI Taxonomy" id="402596"/>
    <lineage>
        <taxon>Bacteria</taxon>
        <taxon>Bacillati</taxon>
        <taxon>Actinomycetota</taxon>
        <taxon>Actinomycetes</taxon>
        <taxon>Propionibacteriales</taxon>
        <taxon>Nocardioidaceae</taxon>
        <taxon>Nocardioides</taxon>
    </lineage>
</organism>
<dbReference type="STRING" id="402596.SAMN04489844_0659"/>
<dbReference type="Pfam" id="PF00580">
    <property type="entry name" value="UvrD-helicase"/>
    <property type="match status" value="2"/>
</dbReference>
<evidence type="ECO:0000256" key="3">
    <source>
        <dbReference type="ARBA" id="ARBA00022806"/>
    </source>
</evidence>
<dbReference type="GO" id="GO:0016887">
    <property type="term" value="F:ATP hydrolysis activity"/>
    <property type="evidence" value="ECO:0007669"/>
    <property type="project" value="RHEA"/>
</dbReference>
<dbReference type="InterPro" id="IPR014017">
    <property type="entry name" value="DNA_helicase_UvrD-like_C"/>
</dbReference>
<proteinExistence type="predicted"/>
<keyword evidence="4" id="KW-0067">ATP-binding</keyword>
<sequence>MSDVCLDDDQLTVATCDPSERQVVIAGPGAGKTHVVARLVENLIIDEGVDPVNGLLVLSFSNAAVHAVHARLKAHDVPPVQVRTIDSLAGLILRRYAEDDPTSSSFEARVSHATELLKTGGWDDGEDIEHVLVDEVQDVVGVRADFVLALLASIPKEAGMTLLGDPAQAIYDFQLAEEGGGTTSSEMLDQVRADGARTVFLRGQYRARSRDAVAAAGLRMSGADTADPDDVEDFWNEVVPLGSAGEAWDVLATRSGTKAFLTGTNGHALLVASALRDMGLRVTLHRGAQQQCLAAWIALVFVSPAASLARDEFRDLLSEVAPKVDTAVAWQALRSVVSGRGTEIDKVALASSLRARFTFAPELVSVPDADVVVSTVHRAKGLEFDHVALVEDLSPGQSRTAEEESRGRFVALTRAKDLLLRVPGPSDRTVRLHKPPPPAGARWIRGGPQKWQTLAFEMRMGDIDGDAGGDLGVTGATGMLDVKYLVGRSARLTPDLVLSTLERPIYSVEIEGKSVGVTTEAFGTDLVSRIGGLERRRRGWPTLTNAYIEDVATFVDESLKFRLIPVLSGLADIEWSDSDGE</sequence>
<evidence type="ECO:0000259" key="9">
    <source>
        <dbReference type="Pfam" id="PF00580"/>
    </source>
</evidence>
<evidence type="ECO:0000256" key="4">
    <source>
        <dbReference type="ARBA" id="ARBA00022840"/>
    </source>
</evidence>
<evidence type="ECO:0000259" key="10">
    <source>
        <dbReference type="Pfam" id="PF13361"/>
    </source>
</evidence>
<dbReference type="Gene3D" id="3.40.50.300">
    <property type="entry name" value="P-loop containing nucleotide triphosphate hydrolases"/>
    <property type="match status" value="2"/>
</dbReference>
<dbReference type="AlphaFoldDB" id="A0A1H4KQC6"/>
<dbReference type="EC" id="5.6.2.4" evidence="7"/>
<comment type="catalytic activity">
    <reaction evidence="8">
        <text>ATP + H2O = ADP + phosphate + H(+)</text>
        <dbReference type="Rhea" id="RHEA:13065"/>
        <dbReference type="ChEBI" id="CHEBI:15377"/>
        <dbReference type="ChEBI" id="CHEBI:15378"/>
        <dbReference type="ChEBI" id="CHEBI:30616"/>
        <dbReference type="ChEBI" id="CHEBI:43474"/>
        <dbReference type="ChEBI" id="CHEBI:456216"/>
        <dbReference type="EC" id="5.6.2.4"/>
    </reaction>
</comment>
<dbReference type="PANTHER" id="PTHR11070:SF2">
    <property type="entry name" value="ATP-DEPENDENT DNA HELICASE SRS2"/>
    <property type="match status" value="1"/>
</dbReference>
<gene>
    <name evidence="11" type="ORF">SAMN04489844_0659</name>
</gene>
<dbReference type="OrthoDB" id="3196525at2"/>
<keyword evidence="2" id="KW-0378">Hydrolase</keyword>
<feature type="domain" description="UvrD-like helicase ATP-binding" evidence="9">
    <location>
        <begin position="126"/>
        <end position="177"/>
    </location>
</feature>
<comment type="catalytic activity">
    <reaction evidence="6">
        <text>Couples ATP hydrolysis with the unwinding of duplex DNA by translocating in the 3'-5' direction.</text>
        <dbReference type="EC" id="5.6.2.4"/>
    </reaction>
</comment>
<feature type="domain" description="UvrD-like helicase ATP-binding" evidence="9">
    <location>
        <begin position="8"/>
        <end position="108"/>
    </location>
</feature>
<dbReference type="InterPro" id="IPR014016">
    <property type="entry name" value="UvrD-like_ATP-bd"/>
</dbReference>
<keyword evidence="1" id="KW-0547">Nucleotide-binding</keyword>
<dbReference type="Proteomes" id="UP000198742">
    <property type="component" value="Unassembled WGS sequence"/>
</dbReference>
<dbReference type="EMBL" id="FNRT01000002">
    <property type="protein sequence ID" value="SEB60603.1"/>
    <property type="molecule type" value="Genomic_DNA"/>
</dbReference>
<dbReference type="GO" id="GO:0003677">
    <property type="term" value="F:DNA binding"/>
    <property type="evidence" value="ECO:0007669"/>
    <property type="project" value="InterPro"/>
</dbReference>
<name>A0A1H4KQC6_9ACTN</name>
<accession>A0A1H4KQC6</accession>
<keyword evidence="12" id="KW-1185">Reference proteome</keyword>
<evidence type="ECO:0000256" key="6">
    <source>
        <dbReference type="ARBA" id="ARBA00034617"/>
    </source>
</evidence>
<evidence type="ECO:0000256" key="1">
    <source>
        <dbReference type="ARBA" id="ARBA00022741"/>
    </source>
</evidence>
<feature type="domain" description="UvrD-like helicase C-terminal" evidence="10">
    <location>
        <begin position="369"/>
        <end position="419"/>
    </location>
</feature>
<evidence type="ECO:0000256" key="7">
    <source>
        <dbReference type="ARBA" id="ARBA00034808"/>
    </source>
</evidence>
<dbReference type="RefSeq" id="WP_090967848.1">
    <property type="nucleotide sequence ID" value="NZ_FNRT01000002.1"/>
</dbReference>
<evidence type="ECO:0000256" key="8">
    <source>
        <dbReference type="ARBA" id="ARBA00048988"/>
    </source>
</evidence>
<reference evidence="12" key="1">
    <citation type="submission" date="2016-10" db="EMBL/GenBank/DDBJ databases">
        <authorList>
            <person name="Varghese N."/>
            <person name="Submissions S."/>
        </authorList>
    </citation>
    <scope>NUCLEOTIDE SEQUENCE [LARGE SCALE GENOMIC DNA]</scope>
    <source>
        <strain evidence="12">DSM 22017</strain>
    </source>
</reference>
<dbReference type="Pfam" id="PF13361">
    <property type="entry name" value="UvrD_C"/>
    <property type="match status" value="1"/>
</dbReference>
<evidence type="ECO:0000256" key="5">
    <source>
        <dbReference type="ARBA" id="ARBA00023235"/>
    </source>
</evidence>
<dbReference type="InterPro" id="IPR027417">
    <property type="entry name" value="P-loop_NTPase"/>
</dbReference>
<keyword evidence="5" id="KW-0413">Isomerase</keyword>
<dbReference type="GO" id="GO:0043138">
    <property type="term" value="F:3'-5' DNA helicase activity"/>
    <property type="evidence" value="ECO:0007669"/>
    <property type="project" value="UniProtKB-EC"/>
</dbReference>
<keyword evidence="3 11" id="KW-0347">Helicase</keyword>
<evidence type="ECO:0000313" key="11">
    <source>
        <dbReference type="EMBL" id="SEB60603.1"/>
    </source>
</evidence>
<dbReference type="InterPro" id="IPR000212">
    <property type="entry name" value="DNA_helicase_UvrD/REP"/>
</dbReference>
<protein>
    <recommendedName>
        <fullName evidence="7">DNA 3'-5' helicase</fullName>
        <ecNumber evidence="7">5.6.2.4</ecNumber>
    </recommendedName>
</protein>
<evidence type="ECO:0000313" key="12">
    <source>
        <dbReference type="Proteomes" id="UP000198742"/>
    </source>
</evidence>
<dbReference type="PANTHER" id="PTHR11070">
    <property type="entry name" value="UVRD / RECB / PCRA DNA HELICASE FAMILY MEMBER"/>
    <property type="match status" value="1"/>
</dbReference>
<evidence type="ECO:0000256" key="2">
    <source>
        <dbReference type="ARBA" id="ARBA00022801"/>
    </source>
</evidence>
<dbReference type="GO" id="GO:0000725">
    <property type="term" value="P:recombinational repair"/>
    <property type="evidence" value="ECO:0007669"/>
    <property type="project" value="TreeGrafter"/>
</dbReference>